<feature type="transmembrane region" description="Helical" evidence="2">
    <location>
        <begin position="99"/>
        <end position="118"/>
    </location>
</feature>
<organism evidence="4 5">
    <name type="scientific">Lentilactobacillus hilgardii</name>
    <name type="common">Lactobacillus hilgardii</name>
    <dbReference type="NCBI Taxonomy" id="1588"/>
    <lineage>
        <taxon>Bacteria</taxon>
        <taxon>Bacillati</taxon>
        <taxon>Bacillota</taxon>
        <taxon>Bacilli</taxon>
        <taxon>Lactobacillales</taxon>
        <taxon>Lactobacillaceae</taxon>
        <taxon>Lentilactobacillus</taxon>
    </lineage>
</organism>
<dbReference type="Proteomes" id="UP000465035">
    <property type="component" value="Chromosome"/>
</dbReference>
<evidence type="ECO:0000313" key="4">
    <source>
        <dbReference type="EMBL" id="QHB52938.1"/>
    </source>
</evidence>
<dbReference type="PROSITE" id="PS50943">
    <property type="entry name" value="HTH_CROC1"/>
    <property type="match status" value="1"/>
</dbReference>
<dbReference type="InterPro" id="IPR001387">
    <property type="entry name" value="Cro/C1-type_HTH"/>
</dbReference>
<gene>
    <name evidence="4" type="ORF">GQR93_12425</name>
</gene>
<dbReference type="SMART" id="SM00530">
    <property type="entry name" value="HTH_XRE"/>
    <property type="match status" value="1"/>
</dbReference>
<evidence type="ECO:0000256" key="2">
    <source>
        <dbReference type="SAM" id="Phobius"/>
    </source>
</evidence>
<dbReference type="GO" id="GO:0003677">
    <property type="term" value="F:DNA binding"/>
    <property type="evidence" value="ECO:0007669"/>
    <property type="project" value="UniProtKB-KW"/>
</dbReference>
<sequence length="123" mass="14204">MLQFSKQLKKYRAANNLSQDDLAKKLFVSRQAISKWEQGDATPDLNNLVKLAEIFNISLDTLVLGASETKSTVDQNQYTFDPTSGLYKRRYGQMNFWDFLARFWWLIFPIGGFIMAIIETLTP</sequence>
<dbReference type="InterPro" id="IPR010982">
    <property type="entry name" value="Lambda_DNA-bd_dom_sf"/>
</dbReference>
<dbReference type="GeneID" id="69059181"/>
<dbReference type="AlphaFoldDB" id="A0A6P1E856"/>
<protein>
    <submittedName>
        <fullName evidence="4">Helix-turn-helix domain-containing protein</fullName>
    </submittedName>
</protein>
<keyword evidence="2" id="KW-1133">Transmembrane helix</keyword>
<evidence type="ECO:0000259" key="3">
    <source>
        <dbReference type="PROSITE" id="PS50943"/>
    </source>
</evidence>
<dbReference type="Pfam" id="PF01381">
    <property type="entry name" value="HTH_3"/>
    <property type="match status" value="1"/>
</dbReference>
<dbReference type="RefSeq" id="WP_080544214.1">
    <property type="nucleotide sequence ID" value="NZ_CABKOL010000104.1"/>
</dbReference>
<proteinExistence type="predicted"/>
<name>A0A6P1E856_LENHI</name>
<dbReference type="CDD" id="cd00093">
    <property type="entry name" value="HTH_XRE"/>
    <property type="match status" value="1"/>
</dbReference>
<dbReference type="PANTHER" id="PTHR46558">
    <property type="entry name" value="TRACRIPTIONAL REGULATORY PROTEIN-RELATED-RELATED"/>
    <property type="match status" value="1"/>
</dbReference>
<reference evidence="4 5" key="1">
    <citation type="submission" date="2019-12" db="EMBL/GenBank/DDBJ databases">
        <title>Lactobacillus hilgardii FLUB.</title>
        <authorList>
            <person name="Gustaw K."/>
        </authorList>
    </citation>
    <scope>NUCLEOTIDE SEQUENCE [LARGE SCALE GENOMIC DNA]</scope>
    <source>
        <strain evidence="4 5">FLUB</strain>
    </source>
</reference>
<keyword evidence="2" id="KW-0472">Membrane</keyword>
<evidence type="ECO:0000256" key="1">
    <source>
        <dbReference type="ARBA" id="ARBA00023125"/>
    </source>
</evidence>
<accession>A0A6P1E856</accession>
<dbReference type="EMBL" id="CP047121">
    <property type="protein sequence ID" value="QHB52938.1"/>
    <property type="molecule type" value="Genomic_DNA"/>
</dbReference>
<dbReference type="PANTHER" id="PTHR46558:SF4">
    <property type="entry name" value="DNA-BIDING PHAGE PROTEIN"/>
    <property type="match status" value="1"/>
</dbReference>
<evidence type="ECO:0000313" key="5">
    <source>
        <dbReference type="Proteomes" id="UP000465035"/>
    </source>
</evidence>
<keyword evidence="2" id="KW-0812">Transmembrane</keyword>
<keyword evidence="1" id="KW-0238">DNA-binding</keyword>
<dbReference type="SUPFAM" id="SSF47413">
    <property type="entry name" value="lambda repressor-like DNA-binding domains"/>
    <property type="match status" value="1"/>
</dbReference>
<dbReference type="SMR" id="A0A6P1E856"/>
<feature type="domain" description="HTH cro/C1-type" evidence="3">
    <location>
        <begin position="8"/>
        <end position="62"/>
    </location>
</feature>
<dbReference type="Gene3D" id="1.10.260.40">
    <property type="entry name" value="lambda repressor-like DNA-binding domains"/>
    <property type="match status" value="1"/>
</dbReference>